<keyword evidence="1" id="KW-0732">Signal</keyword>
<organism evidence="2 3">
    <name type="scientific">Nocardiopsis sediminis</name>
    <dbReference type="NCBI Taxonomy" id="1778267"/>
    <lineage>
        <taxon>Bacteria</taxon>
        <taxon>Bacillati</taxon>
        <taxon>Actinomycetota</taxon>
        <taxon>Actinomycetes</taxon>
        <taxon>Streptosporangiales</taxon>
        <taxon>Nocardiopsidaceae</taxon>
        <taxon>Nocardiopsis</taxon>
    </lineage>
</organism>
<proteinExistence type="predicted"/>
<reference evidence="3" key="1">
    <citation type="journal article" date="2019" name="Int. J. Syst. Evol. Microbiol.">
        <title>The Global Catalogue of Microorganisms (GCM) 10K type strain sequencing project: providing services to taxonomists for standard genome sequencing and annotation.</title>
        <authorList>
            <consortium name="The Broad Institute Genomics Platform"/>
            <consortium name="The Broad Institute Genome Sequencing Center for Infectious Disease"/>
            <person name="Wu L."/>
            <person name="Ma J."/>
        </authorList>
    </citation>
    <scope>NUCLEOTIDE SEQUENCE [LARGE SCALE GENOMIC DNA]</scope>
    <source>
        <strain evidence="3">TBRC 1826</strain>
    </source>
</reference>
<dbReference type="Proteomes" id="UP001595847">
    <property type="component" value="Unassembled WGS sequence"/>
</dbReference>
<name>A0ABV8FG33_9ACTN</name>
<evidence type="ECO:0000256" key="1">
    <source>
        <dbReference type="SAM" id="SignalP"/>
    </source>
</evidence>
<evidence type="ECO:0000313" key="2">
    <source>
        <dbReference type="EMBL" id="MFC3995106.1"/>
    </source>
</evidence>
<protein>
    <submittedName>
        <fullName evidence="2">Uncharacterized protein</fullName>
    </submittedName>
</protein>
<comment type="caution">
    <text evidence="2">The sequence shown here is derived from an EMBL/GenBank/DDBJ whole genome shotgun (WGS) entry which is preliminary data.</text>
</comment>
<feature type="signal peptide" evidence="1">
    <location>
        <begin position="1"/>
        <end position="31"/>
    </location>
</feature>
<evidence type="ECO:0000313" key="3">
    <source>
        <dbReference type="Proteomes" id="UP001595847"/>
    </source>
</evidence>
<sequence length="71" mass="7031">MAVPSRRSRSTLACATTGLAAGLVLAGAAYAVVADSRGGGPAYVEMVWSAPSGDTAPAAPAARSASPEWRL</sequence>
<dbReference type="RefSeq" id="WP_378529940.1">
    <property type="nucleotide sequence ID" value="NZ_JBHSBH010000003.1"/>
</dbReference>
<accession>A0ABV8FG33</accession>
<keyword evidence="3" id="KW-1185">Reference proteome</keyword>
<gene>
    <name evidence="2" type="ORF">ACFOVU_04220</name>
</gene>
<dbReference type="EMBL" id="JBHSBH010000003">
    <property type="protein sequence ID" value="MFC3995106.1"/>
    <property type="molecule type" value="Genomic_DNA"/>
</dbReference>
<feature type="chain" id="PRO_5045691646" evidence="1">
    <location>
        <begin position="32"/>
        <end position="71"/>
    </location>
</feature>